<evidence type="ECO:0000259" key="3">
    <source>
        <dbReference type="PROSITE" id="PS50151"/>
    </source>
</evidence>
<evidence type="ECO:0000259" key="2">
    <source>
        <dbReference type="PROSITE" id="PS50031"/>
    </source>
</evidence>
<feature type="compositionally biased region" description="Low complexity" evidence="1">
    <location>
        <begin position="45"/>
        <end position="57"/>
    </location>
</feature>
<feature type="compositionally biased region" description="Polar residues" evidence="1">
    <location>
        <begin position="489"/>
        <end position="498"/>
    </location>
</feature>
<feature type="region of interest" description="Disordered" evidence="1">
    <location>
        <begin position="489"/>
        <end position="517"/>
    </location>
</feature>
<dbReference type="InterPro" id="IPR001943">
    <property type="entry name" value="UVR_dom"/>
</dbReference>
<feature type="compositionally biased region" description="Basic and acidic residues" evidence="1">
    <location>
        <begin position="501"/>
        <end position="512"/>
    </location>
</feature>
<evidence type="ECO:0000256" key="1">
    <source>
        <dbReference type="SAM" id="MobiDB-lite"/>
    </source>
</evidence>
<dbReference type="Gene3D" id="1.10.238.10">
    <property type="entry name" value="EF-hand"/>
    <property type="match status" value="1"/>
</dbReference>
<dbReference type="CDD" id="cd00052">
    <property type="entry name" value="EH"/>
    <property type="match status" value="1"/>
</dbReference>
<feature type="compositionally biased region" description="Polar residues" evidence="1">
    <location>
        <begin position="642"/>
        <end position="656"/>
    </location>
</feature>
<feature type="compositionally biased region" description="Polar residues" evidence="1">
    <location>
        <begin position="188"/>
        <end position="203"/>
    </location>
</feature>
<dbReference type="SMART" id="SM00027">
    <property type="entry name" value="EH"/>
    <property type="match status" value="1"/>
</dbReference>
<feature type="compositionally biased region" description="Polar residues" evidence="1">
    <location>
        <begin position="668"/>
        <end position="679"/>
    </location>
</feature>
<evidence type="ECO:0008006" key="6">
    <source>
        <dbReference type="Google" id="ProtNLM"/>
    </source>
</evidence>
<dbReference type="Pfam" id="PF12763">
    <property type="entry name" value="EH"/>
    <property type="match status" value="1"/>
</dbReference>
<feature type="region of interest" description="Disordered" evidence="1">
    <location>
        <begin position="1044"/>
        <end position="1064"/>
    </location>
</feature>
<dbReference type="EMBL" id="HBIJ01004650">
    <property type="protein sequence ID" value="CAE0362544.1"/>
    <property type="molecule type" value="Transcribed_RNA"/>
</dbReference>
<feature type="region of interest" description="Disordered" evidence="1">
    <location>
        <begin position="631"/>
        <end position="692"/>
    </location>
</feature>
<evidence type="ECO:0000313" key="5">
    <source>
        <dbReference type="EMBL" id="CAE0362544.1"/>
    </source>
</evidence>
<dbReference type="InterPro" id="IPR011992">
    <property type="entry name" value="EF-hand-dom_pair"/>
</dbReference>
<accession>A0A6S8AFY0</accession>
<proteinExistence type="predicted"/>
<dbReference type="GO" id="GO:0005737">
    <property type="term" value="C:cytoplasm"/>
    <property type="evidence" value="ECO:0007669"/>
    <property type="project" value="TreeGrafter"/>
</dbReference>
<dbReference type="SUPFAM" id="SSF47473">
    <property type="entry name" value="EF-hand"/>
    <property type="match status" value="1"/>
</dbReference>
<evidence type="ECO:0000313" key="4">
    <source>
        <dbReference type="EMBL" id="CAE0362543.1"/>
    </source>
</evidence>
<feature type="domain" description="UVR" evidence="3">
    <location>
        <begin position="790"/>
        <end position="825"/>
    </location>
</feature>
<dbReference type="EMBL" id="HBIJ01004649">
    <property type="protein sequence ID" value="CAE0362543.1"/>
    <property type="molecule type" value="Transcribed_RNA"/>
</dbReference>
<gene>
    <name evidence="4" type="ORF">ALAG00032_LOCUS3284</name>
    <name evidence="5" type="ORF">ALAG00032_LOCUS3285</name>
</gene>
<protein>
    <recommendedName>
        <fullName evidence="6">EH domain-containing protein</fullName>
    </recommendedName>
</protein>
<dbReference type="GO" id="GO:0005886">
    <property type="term" value="C:plasma membrane"/>
    <property type="evidence" value="ECO:0007669"/>
    <property type="project" value="TreeGrafter"/>
</dbReference>
<feature type="region of interest" description="Disordered" evidence="1">
    <location>
        <begin position="179"/>
        <end position="230"/>
    </location>
</feature>
<feature type="compositionally biased region" description="Low complexity" evidence="1">
    <location>
        <begin position="12"/>
        <end position="30"/>
    </location>
</feature>
<feature type="domain" description="EH" evidence="2">
    <location>
        <begin position="87"/>
        <end position="156"/>
    </location>
</feature>
<dbReference type="GO" id="GO:0016197">
    <property type="term" value="P:endosomal transport"/>
    <property type="evidence" value="ECO:0007669"/>
    <property type="project" value="TreeGrafter"/>
</dbReference>
<dbReference type="InterPro" id="IPR000261">
    <property type="entry name" value="EH_dom"/>
</dbReference>
<reference evidence="4" key="1">
    <citation type="submission" date="2021-01" db="EMBL/GenBank/DDBJ databases">
        <authorList>
            <person name="Corre E."/>
            <person name="Pelletier E."/>
            <person name="Niang G."/>
            <person name="Scheremetjew M."/>
            <person name="Finn R."/>
            <person name="Kale V."/>
            <person name="Holt S."/>
            <person name="Cochrane G."/>
            <person name="Meng A."/>
            <person name="Brown T."/>
            <person name="Cohen L."/>
        </authorList>
    </citation>
    <scope>NUCLEOTIDE SEQUENCE</scope>
    <source>
        <strain evidence="4">CCMP1510</strain>
    </source>
</reference>
<dbReference type="PROSITE" id="PS50151">
    <property type="entry name" value="UVR"/>
    <property type="match status" value="1"/>
</dbReference>
<feature type="compositionally biased region" description="Acidic residues" evidence="1">
    <location>
        <begin position="1044"/>
        <end position="1055"/>
    </location>
</feature>
<feature type="region of interest" description="Disordered" evidence="1">
    <location>
        <begin position="1"/>
        <end position="57"/>
    </location>
</feature>
<organism evidence="4">
    <name type="scientific">Aureoumbra lagunensis</name>
    <dbReference type="NCBI Taxonomy" id="44058"/>
    <lineage>
        <taxon>Eukaryota</taxon>
        <taxon>Sar</taxon>
        <taxon>Stramenopiles</taxon>
        <taxon>Ochrophyta</taxon>
        <taxon>Pelagophyceae</taxon>
        <taxon>Pelagomonadales</taxon>
        <taxon>Aureoumbra</taxon>
    </lineage>
</organism>
<dbReference type="AlphaFoldDB" id="A0A6S8AFY0"/>
<sequence>MNPHHQHGFGGPPRQAYPYGYGQQQQQQQGHHYGEYARPRPQPQPHQQQQWLIQQQQQAPRYQPQQQYIARQQQLQQQWAYHSQPQQPQEVQDLFASIDTMRSGRVSGAQVASLLSRSGLSRQVLRHVWDIADTGRLGSLDIQGFTLALRLIALAQWTGVVAADQADLARHEARTGRPFTMPRFAPVPSSTVISSPQVPSQTVEHSRSVPNPPRPIITTPQPTTTPPPPPVQNSDNKIYHDDFGDFAQVPISSAMKKDNTISHESKREAGEAMISDEDAFGDFSMITEAQKSSDFGNFSTNDATIKSEGVSCDFSTEKKTESGTQSTAATDESPKIQDAVLSNDEKIVTEEIITTPASETGSPDILDQMLGAALRGEDISAKKKSARRAQAVDIIQDGVNKNSAFIDNSSLHTKLSVFDAMAELDVAVATAEWDDFADATTESKAPDTSCRLGDTTTQVKNNDEFGDFDGPDSSAHEFVKIDGLSSASTNRDSVTNVNLGDFDRANPSDEMPKNQSSTINTTTNDAFGAFDQPENINTIVRTNAMADEKEFGDVDNGSIQEAPTNNDAFDAFNETNEDFGDFDSAPSGNIQEASTDKNAFNETNEDFGDFDNGSIQEAPTNKDVFDAFNETNEDFGDFDSAPNKQEVTTNNDASNETNEDFGDFDSAPNEQKATTNNDASNEDFGDFNHVHGSAESGFEAEFGDFDAEPALQSNERSLGDDLQKQVLSPLDTGNDIFACLTDYVPSKATSPPPTRHEQACQLSVEEIISRLISKRRFSQVALLEAADRRRQELADTKIAMDAAAKALRFEEAITLRSKLEALEARVPQDEIAIAKIKRDVISTTQVLTLKAIVDTVQERSTDAGARLIGGLERRLGILVGRDRQLLLLDEKLTKIASEQASSIQAWAVRAAARALYARGPLGGNSKEPPVAWSAAVDAALGVLAEGLEHLDNVATIVKEETSLLGEDRNLARKISDLVRSLAAAIDVARSIRRAYALALYPPAPSIPDLDAAARRLSEYATLLDSDGPKINSSILIASNTEADDDYISDEEEDEQNSQRETSHDLPSTLDALEVFVSRNNTFCGLTLRRITQPKTIRYDDQPFFAPAINLWLNLVSLRPPREFDVIMDNSKK</sequence>
<dbReference type="PROSITE" id="PS50031">
    <property type="entry name" value="EH"/>
    <property type="match status" value="1"/>
</dbReference>
<name>A0A6S8AFY0_9STRA</name>
<dbReference type="GO" id="GO:0006897">
    <property type="term" value="P:endocytosis"/>
    <property type="evidence" value="ECO:0007669"/>
    <property type="project" value="TreeGrafter"/>
</dbReference>
<feature type="region of interest" description="Disordered" evidence="1">
    <location>
        <begin position="314"/>
        <end position="333"/>
    </location>
</feature>
<dbReference type="PANTHER" id="PTHR11216">
    <property type="entry name" value="EH DOMAIN"/>
    <property type="match status" value="1"/>
</dbReference>